<dbReference type="Gramene" id="NC13G0028640.1">
    <property type="protein sequence ID" value="NC13G0028640.1:cds"/>
    <property type="gene ID" value="NC13G0028640"/>
</dbReference>
<feature type="domain" description="Retrotransposon gag" evidence="1">
    <location>
        <begin position="52"/>
        <end position="116"/>
    </location>
</feature>
<evidence type="ECO:0000259" key="1">
    <source>
        <dbReference type="Pfam" id="PF03732"/>
    </source>
</evidence>
<proteinExistence type="predicted"/>
<dbReference type="EMBL" id="LR721778">
    <property type="protein sequence ID" value="VVV85418.1"/>
    <property type="molecule type" value="Genomic_DNA"/>
</dbReference>
<evidence type="ECO:0000313" key="2">
    <source>
        <dbReference type="EMBL" id="VVV85418.1"/>
    </source>
</evidence>
<dbReference type="AlphaFoldDB" id="A0A5K0Z7L9"/>
<accession>A0A5K0Z7L9</accession>
<reference evidence="2" key="1">
    <citation type="submission" date="2019-09" db="EMBL/GenBank/DDBJ databases">
        <authorList>
            <person name="Zhang L."/>
        </authorList>
    </citation>
    <scope>NUCLEOTIDE SEQUENCE</scope>
</reference>
<sequence length="124" mass="14540">MSFRGGEFHSNLRTPNLEFPKFSREDPLSWVFCAEQYFDCLSIPLENRVSHVAMHLEGAAIRWYRWLLAQQGKSTWCEFVAALTVCFSPSTYLDLPVELPKIQQKGTVTKYQAKFEDKNNMKRW</sequence>
<protein>
    <recommendedName>
        <fullName evidence="1">Retrotransposon gag domain-containing protein</fullName>
    </recommendedName>
</protein>
<name>A0A5K0Z7L9_9MAGN</name>
<gene>
    <name evidence="2" type="ORF">NYM_LOCUS9602</name>
</gene>
<organism evidence="2">
    <name type="scientific">Nymphaea colorata</name>
    <name type="common">pocket water lily</name>
    <dbReference type="NCBI Taxonomy" id="210225"/>
    <lineage>
        <taxon>Eukaryota</taxon>
        <taxon>Viridiplantae</taxon>
        <taxon>Streptophyta</taxon>
        <taxon>Embryophyta</taxon>
        <taxon>Tracheophyta</taxon>
        <taxon>Spermatophyta</taxon>
        <taxon>Magnoliopsida</taxon>
        <taxon>Nymphaeales</taxon>
        <taxon>Nymphaeaceae</taxon>
        <taxon>Nymphaea</taxon>
    </lineage>
</organism>
<dbReference type="Pfam" id="PF03732">
    <property type="entry name" value="Retrotrans_gag"/>
    <property type="match status" value="1"/>
</dbReference>
<dbReference type="InterPro" id="IPR005162">
    <property type="entry name" value="Retrotrans_gag_dom"/>
</dbReference>